<gene>
    <name evidence="1" type="ORF">BECKFW1821A_GA0114235_10168</name>
</gene>
<reference evidence="1" key="1">
    <citation type="submission" date="2019-02" db="EMBL/GenBank/DDBJ databases">
        <authorList>
            <person name="Gruber-Vodicka R. H."/>
            <person name="Seah K. B. B."/>
        </authorList>
    </citation>
    <scope>NUCLEOTIDE SEQUENCE</scope>
    <source>
        <strain evidence="1">BECK_BZ15</strain>
    </source>
</reference>
<dbReference type="AlphaFoldDB" id="A0A450S659"/>
<sequence length="87" mass="9477">MSLALNTEFQEILEPLDEQIGGQLADFFLAAALYLAHKLSFSAARHLAGLSFEEFAARLREHFGVGFDIADGAVEEDIDTVRAIPAP</sequence>
<protein>
    <submittedName>
        <fullName evidence="1">Uncharacterized protein</fullName>
    </submittedName>
</protein>
<accession>A0A450S659</accession>
<proteinExistence type="predicted"/>
<dbReference type="EMBL" id="CAADEW010000016">
    <property type="protein sequence ID" value="VFJ47367.1"/>
    <property type="molecule type" value="Genomic_DNA"/>
</dbReference>
<organism evidence="1">
    <name type="scientific">Candidatus Kentrum sp. FW</name>
    <dbReference type="NCBI Taxonomy" id="2126338"/>
    <lineage>
        <taxon>Bacteria</taxon>
        <taxon>Pseudomonadati</taxon>
        <taxon>Pseudomonadota</taxon>
        <taxon>Gammaproteobacteria</taxon>
        <taxon>Candidatus Kentrum</taxon>
    </lineage>
</organism>
<evidence type="ECO:0000313" key="1">
    <source>
        <dbReference type="EMBL" id="VFJ47367.1"/>
    </source>
</evidence>
<name>A0A450S659_9GAMM</name>